<reference evidence="2" key="1">
    <citation type="submission" date="2016-04" db="EMBL/GenBank/DDBJ databases">
        <authorList>
            <person name="Calderon-Fernandez G.M.Sr."/>
        </authorList>
    </citation>
    <scope>NUCLEOTIDE SEQUENCE</scope>
    <source>
        <strain evidence="2">Int1</strain>
        <tissue evidence="2">Integument</tissue>
    </source>
</reference>
<dbReference type="EMBL" id="GEMB01006945">
    <property type="protein sequence ID" value="JAR96420.1"/>
    <property type="molecule type" value="Transcribed_RNA"/>
</dbReference>
<organism evidence="2">
    <name type="scientific">Triatoma infestans</name>
    <name type="common">Assassin bug</name>
    <dbReference type="NCBI Taxonomy" id="30076"/>
    <lineage>
        <taxon>Eukaryota</taxon>
        <taxon>Metazoa</taxon>
        <taxon>Ecdysozoa</taxon>
        <taxon>Arthropoda</taxon>
        <taxon>Hexapoda</taxon>
        <taxon>Insecta</taxon>
        <taxon>Pterygota</taxon>
        <taxon>Neoptera</taxon>
        <taxon>Paraneoptera</taxon>
        <taxon>Hemiptera</taxon>
        <taxon>Heteroptera</taxon>
        <taxon>Panheteroptera</taxon>
        <taxon>Cimicomorpha</taxon>
        <taxon>Reduviidae</taxon>
        <taxon>Triatominae</taxon>
        <taxon>Triatoma</taxon>
    </lineage>
</organism>
<feature type="transmembrane region" description="Helical" evidence="1">
    <location>
        <begin position="98"/>
        <end position="121"/>
    </location>
</feature>
<sequence>VVKYKYLGVWLTPQLSFRYHFEDRLRAAKASIMANYSNIFSKNGVPISVKFEIFNAVARAIISYAAQTWGFLWSDVIESLNTFFIKRLFLLPKNTPSYVIYLESGLTPIFVFTLSLHYRYIRKVLTLPNTRLPKILAEQIIRRKIF</sequence>
<keyword evidence="2" id="KW-0695">RNA-directed DNA polymerase</keyword>
<keyword evidence="2" id="KW-0808">Transferase</keyword>
<reference evidence="2" key="2">
    <citation type="journal article" date="2017" name="J. Med. Entomol.">
        <title>Transcriptome Analysis of the Triatoma infestans (Hemiptera: Reduviidae) Integument.</title>
        <authorList>
            <person name="Calderon-Fernandez G.M."/>
            <person name="Moriconi D.E."/>
            <person name="Dulbecco A.B."/>
            <person name="Juarez M.P."/>
        </authorList>
    </citation>
    <scope>NUCLEOTIDE SEQUENCE</scope>
    <source>
        <strain evidence="2">Int1</strain>
        <tissue evidence="2">Integument</tissue>
    </source>
</reference>
<keyword evidence="1" id="KW-1133">Transmembrane helix</keyword>
<evidence type="ECO:0000256" key="1">
    <source>
        <dbReference type="SAM" id="Phobius"/>
    </source>
</evidence>
<dbReference type="AlphaFoldDB" id="A0A170V7Q9"/>
<evidence type="ECO:0000313" key="2">
    <source>
        <dbReference type="EMBL" id="JAR96420.1"/>
    </source>
</evidence>
<keyword evidence="1" id="KW-0472">Membrane</keyword>
<name>A0A170V7Q9_TRIIF</name>
<keyword evidence="2" id="KW-0548">Nucleotidyltransferase</keyword>
<protein>
    <submittedName>
        <fullName evidence="2">Rna-directed dna polymerase from mobile element jockey-like protein</fullName>
    </submittedName>
</protein>
<dbReference type="GO" id="GO:0003964">
    <property type="term" value="F:RNA-directed DNA polymerase activity"/>
    <property type="evidence" value="ECO:0007669"/>
    <property type="project" value="UniProtKB-KW"/>
</dbReference>
<keyword evidence="1" id="KW-0812">Transmembrane</keyword>
<proteinExistence type="predicted"/>
<feature type="non-terminal residue" evidence="2">
    <location>
        <position position="1"/>
    </location>
</feature>
<accession>A0A170V7Q9</accession>